<feature type="transmembrane region" description="Helical" evidence="7">
    <location>
        <begin position="149"/>
        <end position="165"/>
    </location>
</feature>
<evidence type="ECO:0000256" key="3">
    <source>
        <dbReference type="ARBA" id="ARBA00022475"/>
    </source>
</evidence>
<keyword evidence="3" id="KW-1003">Cell membrane</keyword>
<feature type="transmembrane region" description="Helical" evidence="7">
    <location>
        <begin position="204"/>
        <end position="230"/>
    </location>
</feature>
<dbReference type="AlphaFoldDB" id="A0A094SQZ6"/>
<dbReference type="Pfam" id="PF12911">
    <property type="entry name" value="OppC_N"/>
    <property type="match status" value="1"/>
</dbReference>
<keyword evidence="6 7" id="KW-0472">Membrane</keyword>
<dbReference type="CDD" id="cd06261">
    <property type="entry name" value="TM_PBP2"/>
    <property type="match status" value="1"/>
</dbReference>
<dbReference type="InterPro" id="IPR025966">
    <property type="entry name" value="OppC_N"/>
</dbReference>
<comment type="subcellular location">
    <subcellularLocation>
        <location evidence="1">Cell membrane</location>
        <topology evidence="1">Multi-pass membrane protein</topology>
    </subcellularLocation>
</comment>
<evidence type="ECO:0000256" key="7">
    <source>
        <dbReference type="SAM" id="Phobius"/>
    </source>
</evidence>
<dbReference type="GO" id="GO:0055085">
    <property type="term" value="P:transmembrane transport"/>
    <property type="evidence" value="ECO:0007669"/>
    <property type="project" value="InterPro"/>
</dbReference>
<evidence type="ECO:0000256" key="4">
    <source>
        <dbReference type="ARBA" id="ARBA00022692"/>
    </source>
</evidence>
<accession>A0A094SQZ6</accession>
<feature type="transmembrane region" description="Helical" evidence="7">
    <location>
        <begin position="250"/>
        <end position="271"/>
    </location>
</feature>
<dbReference type="Gene3D" id="1.10.3720.10">
    <property type="entry name" value="MetI-like"/>
    <property type="match status" value="1"/>
</dbReference>
<name>A0A094SQZ6_9ZZZZ</name>
<dbReference type="InterPro" id="IPR050366">
    <property type="entry name" value="BP-dependent_transpt_permease"/>
</dbReference>
<organism evidence="9">
    <name type="scientific">freshwater metagenome</name>
    <dbReference type="NCBI Taxonomy" id="449393"/>
    <lineage>
        <taxon>unclassified sequences</taxon>
        <taxon>metagenomes</taxon>
        <taxon>ecological metagenomes</taxon>
    </lineage>
</organism>
<dbReference type="InterPro" id="IPR000515">
    <property type="entry name" value="MetI-like"/>
</dbReference>
<evidence type="ECO:0000259" key="8">
    <source>
        <dbReference type="PROSITE" id="PS50928"/>
    </source>
</evidence>
<reference evidence="9" key="1">
    <citation type="submission" date="2014-06" db="EMBL/GenBank/DDBJ databases">
        <title>Key roles for freshwater Actinobacteria revealed by deep metagenomic sequencing.</title>
        <authorList>
            <person name="Ghai R."/>
            <person name="Mizuno C.M."/>
            <person name="Picazo A."/>
            <person name="Camacho A."/>
            <person name="Rodriguez-Valera F."/>
        </authorList>
    </citation>
    <scope>NUCLEOTIDE SEQUENCE</scope>
</reference>
<protein>
    <recommendedName>
        <fullName evidence="8">ABC transmembrane type-1 domain-containing protein</fullName>
    </recommendedName>
</protein>
<dbReference type="Pfam" id="PF00528">
    <property type="entry name" value="BPD_transp_1"/>
    <property type="match status" value="1"/>
</dbReference>
<keyword evidence="4 7" id="KW-0812">Transmembrane</keyword>
<evidence type="ECO:0000256" key="2">
    <source>
        <dbReference type="ARBA" id="ARBA00022448"/>
    </source>
</evidence>
<comment type="caution">
    <text evidence="9">The sequence shown here is derived from an EMBL/GenBank/DDBJ whole genome shotgun (WGS) entry which is preliminary data.</text>
</comment>
<evidence type="ECO:0000256" key="6">
    <source>
        <dbReference type="ARBA" id="ARBA00023136"/>
    </source>
</evidence>
<sequence length="288" mass="30942">MKLKLLKSSNKPKNSESIWRQPLAVVGIGIIATWTFLAVFAPWIAPFDPNAQDADKFLSPSSVNWMGTDELNRDIWSRIVYGARISLPYSILLVFLSATLGSIVGAISGYAGGKVDSFLMRVTDIFFAFPGIVLAMAVAAALGPQIRNAVIAITIVAWPVYARLVRGLILNAKQNDYVTASALLGSSSRRTMFVDLRPNLSGPVFVLASLEVGNALLLLSGLSFLGLGAQPPTAEWGAMVSMGAANFDRWWVGLFPGLAILTAVLAFNFIGDALRDALDPRTAKALRD</sequence>
<feature type="transmembrane region" description="Helical" evidence="7">
    <location>
        <begin position="125"/>
        <end position="143"/>
    </location>
</feature>
<dbReference type="GO" id="GO:0005886">
    <property type="term" value="C:plasma membrane"/>
    <property type="evidence" value="ECO:0007669"/>
    <property type="project" value="UniProtKB-SubCell"/>
</dbReference>
<gene>
    <name evidence="9" type="ORF">GM51_3655</name>
</gene>
<feature type="transmembrane region" description="Helical" evidence="7">
    <location>
        <begin position="91"/>
        <end position="113"/>
    </location>
</feature>
<feature type="domain" description="ABC transmembrane type-1" evidence="8">
    <location>
        <begin position="87"/>
        <end position="271"/>
    </location>
</feature>
<feature type="transmembrane region" description="Helical" evidence="7">
    <location>
        <begin position="21"/>
        <end position="45"/>
    </location>
</feature>
<evidence type="ECO:0000256" key="5">
    <source>
        <dbReference type="ARBA" id="ARBA00022989"/>
    </source>
</evidence>
<keyword evidence="5 7" id="KW-1133">Transmembrane helix</keyword>
<dbReference type="PANTHER" id="PTHR43386">
    <property type="entry name" value="OLIGOPEPTIDE TRANSPORT SYSTEM PERMEASE PROTEIN APPC"/>
    <property type="match status" value="1"/>
</dbReference>
<evidence type="ECO:0000256" key="1">
    <source>
        <dbReference type="ARBA" id="ARBA00004651"/>
    </source>
</evidence>
<dbReference type="InterPro" id="IPR035906">
    <property type="entry name" value="MetI-like_sf"/>
</dbReference>
<dbReference type="SUPFAM" id="SSF161098">
    <property type="entry name" value="MetI-like"/>
    <property type="match status" value="1"/>
</dbReference>
<proteinExistence type="predicted"/>
<dbReference type="EMBL" id="JNSL01000013">
    <property type="protein sequence ID" value="KGA21143.1"/>
    <property type="molecule type" value="Genomic_DNA"/>
</dbReference>
<dbReference type="PROSITE" id="PS50928">
    <property type="entry name" value="ABC_TM1"/>
    <property type="match status" value="1"/>
</dbReference>
<keyword evidence="2" id="KW-0813">Transport</keyword>
<evidence type="ECO:0000313" key="9">
    <source>
        <dbReference type="EMBL" id="KGA21143.1"/>
    </source>
</evidence>
<dbReference type="PANTHER" id="PTHR43386:SF1">
    <property type="entry name" value="D,D-DIPEPTIDE TRANSPORT SYSTEM PERMEASE PROTEIN DDPC-RELATED"/>
    <property type="match status" value="1"/>
</dbReference>